<dbReference type="Gene3D" id="3.40.50.150">
    <property type="entry name" value="Vaccinia Virus protein VP39"/>
    <property type="match status" value="1"/>
</dbReference>
<sequence length="238" mass="27379">MKDFTEQEISIQRKYYAETAQKYEDTHVNENDEHFFALSFMLSILELLEIKSILDIGSGTGRTVKYIKKYRPEIKILGIEPVPELRNIAYSQGISKKEVIPGDATNLLFKNNEFDLVCEFGVLHHIRYPEIAVSEMLRVAKKSIFISDDNYLGHGSFLTRLTKYFLECLGLWKAAHLIKTKGKGYTISEGDGLSYPYSVFNNYQQIKKQCRKIHLLNTKNSNINLYRTASHIALLGIK</sequence>
<dbReference type="Pfam" id="PF08241">
    <property type="entry name" value="Methyltransf_11"/>
    <property type="match status" value="1"/>
</dbReference>
<dbReference type="SUPFAM" id="SSF53335">
    <property type="entry name" value="S-adenosyl-L-methionine-dependent methyltransferases"/>
    <property type="match status" value="1"/>
</dbReference>
<evidence type="ECO:0000259" key="1">
    <source>
        <dbReference type="Pfam" id="PF08241"/>
    </source>
</evidence>
<dbReference type="RefSeq" id="WP_144867304.1">
    <property type="nucleotide sequence ID" value="NZ_LR213826.1"/>
</dbReference>
<evidence type="ECO:0000313" key="2">
    <source>
        <dbReference type="EMBL" id="VEP17983.1"/>
    </source>
</evidence>
<name>A0A563W362_9CYAN</name>
<dbReference type="InterPro" id="IPR013216">
    <property type="entry name" value="Methyltransf_11"/>
</dbReference>
<dbReference type="CDD" id="cd02440">
    <property type="entry name" value="AdoMet_MTases"/>
    <property type="match status" value="1"/>
</dbReference>
<dbReference type="GO" id="GO:0032259">
    <property type="term" value="P:methylation"/>
    <property type="evidence" value="ECO:0007669"/>
    <property type="project" value="UniProtKB-KW"/>
</dbReference>
<dbReference type="EMBL" id="CAACVJ010000634">
    <property type="protein sequence ID" value="VEP17983.1"/>
    <property type="molecule type" value="Genomic_DNA"/>
</dbReference>
<dbReference type="Proteomes" id="UP000320055">
    <property type="component" value="Unassembled WGS sequence"/>
</dbReference>
<dbReference type="InterPro" id="IPR029063">
    <property type="entry name" value="SAM-dependent_MTases_sf"/>
</dbReference>
<organism evidence="2 3">
    <name type="scientific">Hyella patelloides LEGE 07179</name>
    <dbReference type="NCBI Taxonomy" id="945734"/>
    <lineage>
        <taxon>Bacteria</taxon>
        <taxon>Bacillati</taxon>
        <taxon>Cyanobacteriota</taxon>
        <taxon>Cyanophyceae</taxon>
        <taxon>Pleurocapsales</taxon>
        <taxon>Hyellaceae</taxon>
        <taxon>Hyella</taxon>
    </lineage>
</organism>
<reference evidence="2 3" key="1">
    <citation type="submission" date="2019-01" db="EMBL/GenBank/DDBJ databases">
        <authorList>
            <person name="Brito A."/>
        </authorList>
    </citation>
    <scope>NUCLEOTIDE SEQUENCE [LARGE SCALE GENOMIC DNA]</scope>
    <source>
        <strain evidence="2">1</strain>
    </source>
</reference>
<proteinExistence type="predicted"/>
<dbReference type="OrthoDB" id="9772751at2"/>
<keyword evidence="2" id="KW-0808">Transferase</keyword>
<feature type="domain" description="Methyltransferase type 11" evidence="1">
    <location>
        <begin position="54"/>
        <end position="142"/>
    </location>
</feature>
<gene>
    <name evidence="2" type="ORF">H1P_670005</name>
</gene>
<keyword evidence="2" id="KW-0489">Methyltransferase</keyword>
<dbReference type="GO" id="GO:0008757">
    <property type="term" value="F:S-adenosylmethionine-dependent methyltransferase activity"/>
    <property type="evidence" value="ECO:0007669"/>
    <property type="project" value="InterPro"/>
</dbReference>
<evidence type="ECO:0000313" key="3">
    <source>
        <dbReference type="Proteomes" id="UP000320055"/>
    </source>
</evidence>
<dbReference type="AlphaFoldDB" id="A0A563W362"/>
<protein>
    <submittedName>
        <fullName evidence="2">Methyltransferase type 11</fullName>
    </submittedName>
</protein>
<keyword evidence="3" id="KW-1185">Reference proteome</keyword>
<accession>A0A563W362</accession>